<geneLocation type="plasmid" evidence="3 4">
    <name>p8</name>
</geneLocation>
<organism evidence="3 4">
    <name type="scientific">Rhizobium oryzihabitans</name>
    <dbReference type="NCBI Taxonomy" id="2267833"/>
    <lineage>
        <taxon>Bacteria</taxon>
        <taxon>Pseudomonadati</taxon>
        <taxon>Pseudomonadota</taxon>
        <taxon>Alphaproteobacteria</taxon>
        <taxon>Hyphomicrobiales</taxon>
        <taxon>Rhizobiaceae</taxon>
        <taxon>Rhizobium/Agrobacterium group</taxon>
        <taxon>Rhizobium</taxon>
    </lineage>
</organism>
<evidence type="ECO:0000256" key="1">
    <source>
        <dbReference type="SAM" id="MobiDB-lite"/>
    </source>
</evidence>
<dbReference type="Proteomes" id="UP000464865">
    <property type="component" value="Plasmid p8"/>
</dbReference>
<keyword evidence="4" id="KW-1185">Reference proteome</keyword>
<proteinExistence type="predicted"/>
<gene>
    <name evidence="3" type="ORF">G3A56_28325</name>
</gene>
<feature type="region of interest" description="Disordered" evidence="1">
    <location>
        <begin position="239"/>
        <end position="302"/>
    </location>
</feature>
<feature type="compositionally biased region" description="Basic and acidic residues" evidence="1">
    <location>
        <begin position="239"/>
        <end position="249"/>
    </location>
</feature>
<evidence type="ECO:0000313" key="4">
    <source>
        <dbReference type="Proteomes" id="UP000464865"/>
    </source>
</evidence>
<name>A0A7L5BS11_9HYPH</name>
<feature type="domain" description="Large polyvalent protein-associated" evidence="2">
    <location>
        <begin position="12"/>
        <end position="87"/>
    </location>
</feature>
<keyword evidence="3" id="KW-0614">Plasmid</keyword>
<dbReference type="Pfam" id="PF18821">
    <property type="entry name" value="LPD7"/>
    <property type="match status" value="1"/>
</dbReference>
<dbReference type="KEGG" id="roy:G3A56_28325"/>
<feature type="compositionally biased region" description="Basic and acidic residues" evidence="1">
    <location>
        <begin position="260"/>
        <end position="270"/>
    </location>
</feature>
<accession>A0A7L5BS11</accession>
<protein>
    <submittedName>
        <fullName evidence="3">Relaxase/mobilization nuclease</fullName>
    </submittedName>
</protein>
<feature type="compositionally biased region" description="Basic and acidic residues" evidence="1">
    <location>
        <begin position="282"/>
        <end position="302"/>
    </location>
</feature>
<sequence length="302" mass="33776">MQHAADGAVRVFTNSKATREVFQDAGEKLRSKIYDPTAVRLMIDTAAHRGWTSVEIAGSKEFRREAWLEGQARGIAVKGYQPNELDWQEVSRREQSHLKNEIRHIEEKLVAAENRAGPKSEKGEVTAEKVAATAAAKSRAGFREGVTGELIEVGSKPYQDKPENETSPYVVLRTAEGERTVWGVGLPDALSHADAKEGDTITLREAGMEKVEKTVIREVEGKKVRSVELVDRRKWEAEVLPERDDKSAEVETSPTAGPVVEEKAAVREGEASQAEPAARQLNRLDELRQEREEKRDRDDQER</sequence>
<dbReference type="EMBL" id="CP048640">
    <property type="protein sequence ID" value="QIB41682.1"/>
    <property type="molecule type" value="Genomic_DNA"/>
</dbReference>
<evidence type="ECO:0000313" key="3">
    <source>
        <dbReference type="EMBL" id="QIB41682.1"/>
    </source>
</evidence>
<reference evidence="3 4" key="1">
    <citation type="submission" date="2020-02" db="EMBL/GenBank/DDBJ databases">
        <title>Plant-Promoting Endophytic Bacterium Rhizobium oryzihabitans sp. nov., Isolated from the Root of Rice.</title>
        <authorList>
            <person name="zhao J."/>
            <person name="Zhang G."/>
        </authorList>
    </citation>
    <scope>NUCLEOTIDE SEQUENCE [LARGE SCALE GENOMIC DNA]</scope>
    <source>
        <strain evidence="3 4">M15</strain>
        <plasmid evidence="3 4">p8</plasmid>
    </source>
</reference>
<dbReference type="AlphaFoldDB" id="A0A7L5BS11"/>
<evidence type="ECO:0000259" key="2">
    <source>
        <dbReference type="Pfam" id="PF18821"/>
    </source>
</evidence>
<dbReference type="InterPro" id="IPR040677">
    <property type="entry name" value="LPD7"/>
</dbReference>